<evidence type="ECO:0000256" key="5">
    <source>
        <dbReference type="ARBA" id="ARBA00022454"/>
    </source>
</evidence>
<dbReference type="CDD" id="cd08969">
    <property type="entry name" value="MeNeil3_N"/>
    <property type="match status" value="1"/>
</dbReference>
<keyword evidence="13" id="KW-0234">DNA repair</keyword>
<dbReference type="InterPro" id="IPR000214">
    <property type="entry name" value="Znf_DNA_glyclase/AP_lyase"/>
</dbReference>
<dbReference type="GO" id="GO:0006284">
    <property type="term" value="P:base-excision repair"/>
    <property type="evidence" value="ECO:0007669"/>
    <property type="project" value="InterPro"/>
</dbReference>
<evidence type="ECO:0000256" key="12">
    <source>
        <dbReference type="ARBA" id="ARBA00023125"/>
    </source>
</evidence>
<keyword evidence="12" id="KW-0238">DNA-binding</keyword>
<evidence type="ECO:0000256" key="3">
    <source>
        <dbReference type="ARBA" id="ARBA00009409"/>
    </source>
</evidence>
<feature type="domain" description="GRF-type" evidence="26">
    <location>
        <begin position="470"/>
        <end position="513"/>
    </location>
</feature>
<comment type="subcellular location">
    <subcellularLocation>
        <location evidence="2">Chromosome</location>
    </subcellularLocation>
    <subcellularLocation>
        <location evidence="1">Nucleus</location>
    </subcellularLocation>
</comment>
<dbReference type="GeneTree" id="ENSGT00940000153230"/>
<evidence type="ECO:0000256" key="19">
    <source>
        <dbReference type="ARBA" id="ARBA00073168"/>
    </source>
</evidence>
<comment type="similarity">
    <text evidence="3">Belongs to the FPG family.</text>
</comment>
<evidence type="ECO:0000256" key="17">
    <source>
        <dbReference type="ARBA" id="ARBA00023295"/>
    </source>
</evidence>
<sequence length="557" mass="62192">MVEGPGCTLHGDNIRSRVQKGQKVQEITGDAKAILSGDVSHAASFSVFGGCQYVGVDTLGKELFLYFGLRALRVHFGMNGSLRINPSDRKDRTGRLPALQISLTNDLLCFFHTTVEIRLADECEQKVRTMESLDVCSPKFSFSRAMEVLASQSNRMLCDVLLDQTVLPGVGNIIKNEALFNSGLHPGSKVSQLTDGQIRHLVKMTRDFSLLFYKCNKSGSMLHKHYKVYKQPQCGQCMAKITVCRLGENGRMTYFCHNCQNGVPSQVNVRNSLMGWVSKEGPECSDHVAPKDEQWTCELCTLKNMASAESCAACLSPRPQLPKKEPKEDFSFSTRHVIKYPCDAFAKPREELKVNRKATFGTSTLIFTDCTKREPLTSPTHSFGKTHLNSLENSNINKQSFGQGKVSPRCSPGSSCKRSSEECMVSSQPCKKMRIDHKSSSSNKPQCGNHNFTSFNPQVTLTDFPSSPCCIAHRRPCALRVVRKDGKNKGRQFYGCALPQEARCHYFEWADLHFPTCNHGKRCLLRTVLKLGANNGRRFYACPLGAASQCDFFQWVK</sequence>
<dbReference type="SMART" id="SM00547">
    <property type="entry name" value="ZnF_RBZ"/>
    <property type="match status" value="1"/>
</dbReference>
<evidence type="ECO:0000256" key="4">
    <source>
        <dbReference type="ARBA" id="ARBA00012720"/>
    </source>
</evidence>
<evidence type="ECO:0000256" key="9">
    <source>
        <dbReference type="ARBA" id="ARBA00022771"/>
    </source>
</evidence>
<dbReference type="Pfam" id="PF06839">
    <property type="entry name" value="Zn_ribbon_GRF"/>
    <property type="match status" value="2"/>
</dbReference>
<dbReference type="SUPFAM" id="SSF46946">
    <property type="entry name" value="S13-like H2TH domain"/>
    <property type="match status" value="1"/>
</dbReference>
<keyword evidence="6" id="KW-0479">Metal-binding</keyword>
<dbReference type="GO" id="GO:0003684">
    <property type="term" value="F:damaged DNA binding"/>
    <property type="evidence" value="ECO:0007669"/>
    <property type="project" value="InterPro"/>
</dbReference>
<dbReference type="PANTHER" id="PTHR22993">
    <property type="entry name" value="FORMAMIDOPYRIMIDINE-DNA GLYCOSYLASE"/>
    <property type="match status" value="1"/>
</dbReference>
<evidence type="ECO:0000256" key="7">
    <source>
        <dbReference type="ARBA" id="ARBA00022737"/>
    </source>
</evidence>
<keyword evidence="8" id="KW-0227">DNA damage</keyword>
<dbReference type="GO" id="GO:0005654">
    <property type="term" value="C:nucleoplasm"/>
    <property type="evidence" value="ECO:0007669"/>
    <property type="project" value="UniProtKB-ARBA"/>
</dbReference>
<evidence type="ECO:0000259" key="26">
    <source>
        <dbReference type="PROSITE" id="PS51999"/>
    </source>
</evidence>
<evidence type="ECO:0000313" key="27">
    <source>
        <dbReference type="Ensembl" id="ENSPKIP00000022738.1"/>
    </source>
</evidence>
<keyword evidence="9 23" id="KW-0863">Zinc-finger</keyword>
<evidence type="ECO:0000256" key="14">
    <source>
        <dbReference type="ARBA" id="ARBA00023239"/>
    </source>
</evidence>
<evidence type="ECO:0000256" key="1">
    <source>
        <dbReference type="ARBA" id="ARBA00004123"/>
    </source>
</evidence>
<dbReference type="Proteomes" id="UP000261540">
    <property type="component" value="Unplaced"/>
</dbReference>
<proteinExistence type="inferred from homology"/>
<accession>A0A3B3RWP5</accession>
<feature type="domain" description="RanBP2-type" evidence="24">
    <location>
        <begin position="291"/>
        <end position="320"/>
    </location>
</feature>
<evidence type="ECO:0000259" key="25">
    <source>
        <dbReference type="PROSITE" id="PS51066"/>
    </source>
</evidence>
<dbReference type="GO" id="GO:0019104">
    <property type="term" value="F:DNA N-glycosylase activity"/>
    <property type="evidence" value="ECO:0007669"/>
    <property type="project" value="TreeGrafter"/>
</dbReference>
<keyword evidence="10" id="KW-0378">Hydrolase</keyword>
<dbReference type="Gene3D" id="1.10.8.50">
    <property type="match status" value="1"/>
</dbReference>
<evidence type="ECO:0000256" key="23">
    <source>
        <dbReference type="PROSITE-ProRule" id="PRU00322"/>
    </source>
</evidence>
<keyword evidence="5" id="KW-0158">Chromosome</keyword>
<dbReference type="InterPro" id="IPR035937">
    <property type="entry name" value="FPG_N"/>
</dbReference>
<dbReference type="Gene3D" id="3.20.190.10">
    <property type="entry name" value="MutM-like, N-terminal"/>
    <property type="match status" value="1"/>
</dbReference>
<evidence type="ECO:0000256" key="10">
    <source>
        <dbReference type="ARBA" id="ARBA00022801"/>
    </source>
</evidence>
<evidence type="ECO:0000256" key="22">
    <source>
        <dbReference type="ARBA" id="ARBA00083341"/>
    </source>
</evidence>
<dbReference type="SUPFAM" id="SSF81624">
    <property type="entry name" value="N-terminal domain of MutM-like DNA repair proteins"/>
    <property type="match status" value="1"/>
</dbReference>
<dbReference type="Gene3D" id="4.10.1060.10">
    <property type="entry name" value="Zinc finger, RanBP2-type"/>
    <property type="match status" value="1"/>
</dbReference>
<dbReference type="STRING" id="1676925.ENSPKIP00000022738"/>
<keyword evidence="11" id="KW-0862">Zinc</keyword>
<dbReference type="GO" id="GO:0008270">
    <property type="term" value="F:zinc ion binding"/>
    <property type="evidence" value="ECO:0007669"/>
    <property type="project" value="UniProtKB-KW"/>
</dbReference>
<feature type="domain" description="GRF-type" evidence="26">
    <location>
        <begin position="517"/>
        <end position="557"/>
    </location>
</feature>
<dbReference type="FunFam" id="1.10.8.50:FF:000008">
    <property type="entry name" value="Nei-like DNA glycosylase 3"/>
    <property type="match status" value="1"/>
</dbReference>
<dbReference type="GO" id="GO:0140078">
    <property type="term" value="F:class I DNA-(apurinic or apyrimidinic site) endonuclease activity"/>
    <property type="evidence" value="ECO:0007669"/>
    <property type="project" value="UniProtKB-EC"/>
</dbReference>
<dbReference type="PROSITE" id="PS01358">
    <property type="entry name" value="ZF_RANBP2_1"/>
    <property type="match status" value="1"/>
</dbReference>
<keyword evidence="7" id="KW-0677">Repeat</keyword>
<dbReference type="AlphaFoldDB" id="A0A3B3RWP5"/>
<comment type="catalytic activity">
    <reaction evidence="18">
        <text>2'-deoxyribonucleotide-(2'-deoxyribose 5'-phosphate)-2'-deoxyribonucleotide-DNA = a 3'-end 2'-deoxyribonucleotide-(2,3-dehydro-2,3-deoxyribose 5'-phosphate)-DNA + a 5'-end 5'-phospho-2'-deoxyribonucleoside-DNA + H(+)</text>
        <dbReference type="Rhea" id="RHEA:66592"/>
        <dbReference type="Rhea" id="RHEA-COMP:13180"/>
        <dbReference type="Rhea" id="RHEA-COMP:16897"/>
        <dbReference type="Rhea" id="RHEA-COMP:17067"/>
        <dbReference type="ChEBI" id="CHEBI:15378"/>
        <dbReference type="ChEBI" id="CHEBI:136412"/>
        <dbReference type="ChEBI" id="CHEBI:157695"/>
        <dbReference type="ChEBI" id="CHEBI:167181"/>
        <dbReference type="EC" id="4.2.99.18"/>
    </reaction>
</comment>
<evidence type="ECO:0000256" key="21">
    <source>
        <dbReference type="ARBA" id="ARBA00082922"/>
    </source>
</evidence>
<dbReference type="Pfam" id="PF06831">
    <property type="entry name" value="H2TH"/>
    <property type="match status" value="1"/>
</dbReference>
<dbReference type="PANTHER" id="PTHR22993:SF10">
    <property type="entry name" value="ENDONUCLEASE 8-LIKE 3"/>
    <property type="match status" value="1"/>
</dbReference>
<dbReference type="EC" id="4.2.99.18" evidence="4"/>
<evidence type="ECO:0000256" key="11">
    <source>
        <dbReference type="ARBA" id="ARBA00022833"/>
    </source>
</evidence>
<evidence type="ECO:0000256" key="15">
    <source>
        <dbReference type="ARBA" id="ARBA00023242"/>
    </source>
</evidence>
<dbReference type="InterPro" id="IPR001876">
    <property type="entry name" value="Znf_RanBP2"/>
</dbReference>
<evidence type="ECO:0000259" key="24">
    <source>
        <dbReference type="PROSITE" id="PS50199"/>
    </source>
</evidence>
<dbReference type="InterPro" id="IPR010979">
    <property type="entry name" value="Ribosomal_uS13-like_H2TH"/>
</dbReference>
<organism evidence="27 28">
    <name type="scientific">Paramormyrops kingsleyae</name>
    <dbReference type="NCBI Taxonomy" id="1676925"/>
    <lineage>
        <taxon>Eukaryota</taxon>
        <taxon>Metazoa</taxon>
        <taxon>Chordata</taxon>
        <taxon>Craniata</taxon>
        <taxon>Vertebrata</taxon>
        <taxon>Euteleostomi</taxon>
        <taxon>Actinopterygii</taxon>
        <taxon>Neopterygii</taxon>
        <taxon>Teleostei</taxon>
        <taxon>Osteoglossocephala</taxon>
        <taxon>Osteoglossomorpha</taxon>
        <taxon>Osteoglossiformes</taxon>
        <taxon>Mormyridae</taxon>
        <taxon>Paramormyrops</taxon>
    </lineage>
</organism>
<keyword evidence="16" id="KW-0511">Multifunctional enzyme</keyword>
<evidence type="ECO:0000256" key="16">
    <source>
        <dbReference type="ARBA" id="ARBA00023268"/>
    </source>
</evidence>
<feature type="domain" description="FPG-type" evidence="25">
    <location>
        <begin position="227"/>
        <end position="261"/>
    </location>
</feature>
<evidence type="ECO:0000256" key="18">
    <source>
        <dbReference type="ARBA" id="ARBA00044632"/>
    </source>
</evidence>
<evidence type="ECO:0000256" key="2">
    <source>
        <dbReference type="ARBA" id="ARBA00004286"/>
    </source>
</evidence>
<dbReference type="InterPro" id="IPR010666">
    <property type="entry name" value="Znf_GRF"/>
</dbReference>
<dbReference type="SUPFAM" id="SSF90209">
    <property type="entry name" value="Ran binding protein zinc finger-like"/>
    <property type="match status" value="1"/>
</dbReference>
<dbReference type="GeneID" id="111845367"/>
<protein>
    <recommendedName>
        <fullName evidence="19">Endonuclease 8-like 3</fullName>
        <ecNumber evidence="4">4.2.99.18</ecNumber>
    </recommendedName>
    <alternativeName>
        <fullName evidence="20">DNA glycosylase/AP lyase Neil3</fullName>
    </alternativeName>
    <alternativeName>
        <fullName evidence="22">Endonuclease VIII-like 3</fullName>
    </alternativeName>
    <alternativeName>
        <fullName evidence="21">Nei-like protein 3</fullName>
    </alternativeName>
</protein>
<dbReference type="PROSITE" id="PS51999">
    <property type="entry name" value="ZF_GRF"/>
    <property type="match status" value="2"/>
</dbReference>
<dbReference type="RefSeq" id="XP_023670518.1">
    <property type="nucleotide sequence ID" value="XM_023814750.1"/>
</dbReference>
<name>A0A3B3RWP5_9TELE</name>
<evidence type="ECO:0000256" key="6">
    <source>
        <dbReference type="ARBA" id="ARBA00022723"/>
    </source>
</evidence>
<dbReference type="PROSITE" id="PS51066">
    <property type="entry name" value="ZF_FPG_2"/>
    <property type="match status" value="1"/>
</dbReference>
<evidence type="ECO:0000313" key="28">
    <source>
        <dbReference type="Proteomes" id="UP000261540"/>
    </source>
</evidence>
<evidence type="ECO:0000256" key="13">
    <source>
        <dbReference type="ARBA" id="ARBA00023204"/>
    </source>
</evidence>
<dbReference type="SMART" id="SM01232">
    <property type="entry name" value="H2TH"/>
    <property type="match status" value="1"/>
</dbReference>
<reference evidence="27" key="1">
    <citation type="submission" date="2025-08" db="UniProtKB">
        <authorList>
            <consortium name="Ensembl"/>
        </authorList>
    </citation>
    <scope>IDENTIFICATION</scope>
</reference>
<dbReference type="InterPro" id="IPR015886">
    <property type="entry name" value="H2TH_FPG"/>
</dbReference>
<dbReference type="GO" id="GO:0005694">
    <property type="term" value="C:chromosome"/>
    <property type="evidence" value="ECO:0007669"/>
    <property type="project" value="UniProtKB-SubCell"/>
</dbReference>
<keyword evidence="14" id="KW-0456">Lyase</keyword>
<evidence type="ECO:0000256" key="8">
    <source>
        <dbReference type="ARBA" id="ARBA00022763"/>
    </source>
</evidence>
<keyword evidence="17" id="KW-0326">Glycosidase</keyword>
<dbReference type="InterPro" id="IPR036443">
    <property type="entry name" value="Znf_RanBP2_sf"/>
</dbReference>
<reference evidence="27" key="2">
    <citation type="submission" date="2025-09" db="UniProtKB">
        <authorList>
            <consortium name="Ensembl"/>
        </authorList>
    </citation>
    <scope>IDENTIFICATION</scope>
</reference>
<dbReference type="Ensembl" id="ENSPKIT00000003409.1">
    <property type="protein sequence ID" value="ENSPKIP00000022738.1"/>
    <property type="gene ID" value="ENSPKIG00000006630.1"/>
</dbReference>
<dbReference type="CTD" id="55247"/>
<dbReference type="PROSITE" id="PS50199">
    <property type="entry name" value="ZF_RANBP2_2"/>
    <property type="match status" value="1"/>
</dbReference>
<keyword evidence="15" id="KW-0539">Nucleus</keyword>
<evidence type="ECO:0000256" key="20">
    <source>
        <dbReference type="ARBA" id="ARBA00081871"/>
    </source>
</evidence>
<keyword evidence="28" id="KW-1185">Reference proteome</keyword>